<gene>
    <name evidence="1" type="ORF">THAOC_15104</name>
</gene>
<dbReference type="OrthoDB" id="10249612at2759"/>
<protein>
    <submittedName>
        <fullName evidence="1">Uncharacterized protein</fullName>
    </submittedName>
</protein>
<organism evidence="1 2">
    <name type="scientific">Thalassiosira oceanica</name>
    <name type="common">Marine diatom</name>
    <dbReference type="NCBI Taxonomy" id="159749"/>
    <lineage>
        <taxon>Eukaryota</taxon>
        <taxon>Sar</taxon>
        <taxon>Stramenopiles</taxon>
        <taxon>Ochrophyta</taxon>
        <taxon>Bacillariophyta</taxon>
        <taxon>Coscinodiscophyceae</taxon>
        <taxon>Thalassiosirophycidae</taxon>
        <taxon>Thalassiosirales</taxon>
        <taxon>Thalassiosiraceae</taxon>
        <taxon>Thalassiosira</taxon>
    </lineage>
</organism>
<proteinExistence type="predicted"/>
<reference evidence="1 2" key="1">
    <citation type="journal article" date="2012" name="Genome Biol.">
        <title>Genome and low-iron response of an oceanic diatom adapted to chronic iron limitation.</title>
        <authorList>
            <person name="Lommer M."/>
            <person name="Specht M."/>
            <person name="Roy A.S."/>
            <person name="Kraemer L."/>
            <person name="Andreson R."/>
            <person name="Gutowska M.A."/>
            <person name="Wolf J."/>
            <person name="Bergner S.V."/>
            <person name="Schilhabel M.B."/>
            <person name="Klostermeier U.C."/>
            <person name="Beiko R.G."/>
            <person name="Rosenstiel P."/>
            <person name="Hippler M."/>
            <person name="Laroche J."/>
        </authorList>
    </citation>
    <scope>NUCLEOTIDE SEQUENCE [LARGE SCALE GENOMIC DNA]</scope>
    <source>
        <strain evidence="1 2">CCMP1005</strain>
    </source>
</reference>
<accession>K0T1B8</accession>
<evidence type="ECO:0000313" key="2">
    <source>
        <dbReference type="Proteomes" id="UP000266841"/>
    </source>
</evidence>
<dbReference type="Proteomes" id="UP000266841">
    <property type="component" value="Unassembled WGS sequence"/>
</dbReference>
<keyword evidence="2" id="KW-1185">Reference proteome</keyword>
<sequence length="180" mass="20068">MCQINQHRRQTCFTLAKARPIHHCSSREPSVNACSAGQITSASVFICTHALLDSWRPAKPSKVRCSERQTKRLESLLMMIVSITYTLSPGRFPEAACIGMHARAREIGLPSINIDPNELVDAQWFDKEVIYQATVETDRLGAVMDPKVVEDQKAKGLWGGKLLVPAKGVLARTLIDKWLK</sequence>
<evidence type="ECO:0000313" key="1">
    <source>
        <dbReference type="EMBL" id="EJK64187.1"/>
    </source>
</evidence>
<comment type="caution">
    <text evidence="1">The sequence shown here is derived from an EMBL/GenBank/DDBJ whole genome shotgun (WGS) entry which is preliminary data.</text>
</comment>
<dbReference type="EMBL" id="AGNL01017544">
    <property type="protein sequence ID" value="EJK64187.1"/>
    <property type="molecule type" value="Genomic_DNA"/>
</dbReference>
<dbReference type="AlphaFoldDB" id="K0T1B8"/>
<name>K0T1B8_THAOC</name>